<sequence>MRQSFLLVICLISFAFTSSAQTNPAATSPRFYLGVGASALSYAPASSYNRLRHPGPSLSVGIQLTPQWALQAGAALNWRNDSDSQSYQPSPSEGLTVYQYNIRSTTLTVPLLARYTFTDPAGPFRGDLLGGVTLLHTAAHFTSSSTPAGQVPFLADERSTVTRGSFTLGLGARYELLPRVEVTADGLANVAVTDSFYEFSDRFFLNFGVGIRYYLGQ</sequence>
<feature type="domain" description="Outer membrane protein beta-barrel" evidence="3">
    <location>
        <begin position="13"/>
        <end position="185"/>
    </location>
</feature>
<evidence type="ECO:0000313" key="4">
    <source>
        <dbReference type="EMBL" id="MBW3130902.1"/>
    </source>
</evidence>
<evidence type="ECO:0000259" key="3">
    <source>
        <dbReference type="Pfam" id="PF13505"/>
    </source>
</evidence>
<protein>
    <submittedName>
        <fullName evidence="4">Porin family protein</fullName>
    </submittedName>
</protein>
<evidence type="ECO:0000256" key="2">
    <source>
        <dbReference type="SAM" id="SignalP"/>
    </source>
</evidence>
<dbReference type="Pfam" id="PF13505">
    <property type="entry name" value="OMP_b-brl"/>
    <property type="match status" value="1"/>
</dbReference>
<keyword evidence="5" id="KW-1185">Reference proteome</keyword>
<evidence type="ECO:0000313" key="5">
    <source>
        <dbReference type="Proteomes" id="UP000826188"/>
    </source>
</evidence>
<dbReference type="InterPro" id="IPR027385">
    <property type="entry name" value="Beta-barrel_OMP"/>
</dbReference>
<dbReference type="EMBL" id="JAHWGL010000134">
    <property type="protein sequence ID" value="MBW3130902.1"/>
    <property type="molecule type" value="Genomic_DNA"/>
</dbReference>
<reference evidence="4 5" key="1">
    <citation type="submission" date="2021-07" db="EMBL/GenBank/DDBJ databases">
        <title>Hymenobacter profundi sp. nov., isolated from deep-sea water.</title>
        <authorList>
            <person name="Kim M.K."/>
        </authorList>
    </citation>
    <scope>NUCLEOTIDE SEQUENCE [LARGE SCALE GENOMIC DNA]</scope>
    <source>
        <strain evidence="4 5">M2</strain>
    </source>
</reference>
<dbReference type="RefSeq" id="WP_219161489.1">
    <property type="nucleotide sequence ID" value="NZ_JAHWGL010000134.1"/>
</dbReference>
<feature type="signal peptide" evidence="2">
    <location>
        <begin position="1"/>
        <end position="20"/>
    </location>
</feature>
<name>A0ABS6X4Z0_9BACT</name>
<keyword evidence="1 2" id="KW-0732">Signal</keyword>
<dbReference type="Proteomes" id="UP000826188">
    <property type="component" value="Unassembled WGS sequence"/>
</dbReference>
<organism evidence="4 5">
    <name type="scientific">Hymenobacter profundi</name>
    <dbReference type="NCBI Taxonomy" id="1982110"/>
    <lineage>
        <taxon>Bacteria</taxon>
        <taxon>Pseudomonadati</taxon>
        <taxon>Bacteroidota</taxon>
        <taxon>Cytophagia</taxon>
        <taxon>Cytophagales</taxon>
        <taxon>Hymenobacteraceae</taxon>
        <taxon>Hymenobacter</taxon>
    </lineage>
</organism>
<proteinExistence type="predicted"/>
<gene>
    <name evidence="4" type="ORF">KYK14_20245</name>
</gene>
<feature type="chain" id="PRO_5045487092" evidence="2">
    <location>
        <begin position="21"/>
        <end position="217"/>
    </location>
</feature>
<comment type="caution">
    <text evidence="4">The sequence shown here is derived from an EMBL/GenBank/DDBJ whole genome shotgun (WGS) entry which is preliminary data.</text>
</comment>
<evidence type="ECO:0000256" key="1">
    <source>
        <dbReference type="ARBA" id="ARBA00022729"/>
    </source>
</evidence>
<accession>A0ABS6X4Z0</accession>